<accession>A0AAU9F7R2</accession>
<dbReference type="Proteomes" id="UP001500889">
    <property type="component" value="Chromosome O"/>
</dbReference>
<dbReference type="EMBL" id="AP029263">
    <property type="protein sequence ID" value="BFF89707.1"/>
    <property type="molecule type" value="Genomic_DNA"/>
</dbReference>
<reference evidence="1 2" key="1">
    <citation type="submission" date="2024-02" db="EMBL/GenBank/DDBJ databases">
        <title>A chromosome-level genome assembly of Drosophila madeirensis, a fruit fly species endemic to Madeira island.</title>
        <authorList>
            <person name="Tomihara K."/>
            <person name="Llopart A."/>
            <person name="Yamamoto D."/>
        </authorList>
    </citation>
    <scope>NUCLEOTIDE SEQUENCE [LARGE SCALE GENOMIC DNA]</scope>
    <source>
        <strain evidence="1 2">RF1</strain>
    </source>
</reference>
<gene>
    <name evidence="1" type="ORF">DMAD_08406</name>
</gene>
<protein>
    <submittedName>
        <fullName evidence="1">Uncharacterized protein</fullName>
    </submittedName>
</protein>
<sequence>MCSKDRYLQLICPDFLPGKAPNWFAYSMNPNWFHQEELLRSIYSTQDLQTECQIMGLMMSVSRSRAQFPPSVLRRVGGMDNKTQPEPTDADVVFGRCEKLPPEPHCGWGRSRIEWLWQLERQQKLTQAWLEPLGSIDLAKSTDIRGQSKSKNKTRGRRHPAGCWCWLRHSCGLDLDSDTDSLDVPRCRRETSS</sequence>
<keyword evidence="2" id="KW-1185">Reference proteome</keyword>
<organism evidence="1 2">
    <name type="scientific">Drosophila madeirensis</name>
    <name type="common">Fruit fly</name>
    <dbReference type="NCBI Taxonomy" id="30013"/>
    <lineage>
        <taxon>Eukaryota</taxon>
        <taxon>Metazoa</taxon>
        <taxon>Ecdysozoa</taxon>
        <taxon>Arthropoda</taxon>
        <taxon>Hexapoda</taxon>
        <taxon>Insecta</taxon>
        <taxon>Pterygota</taxon>
        <taxon>Neoptera</taxon>
        <taxon>Endopterygota</taxon>
        <taxon>Diptera</taxon>
        <taxon>Brachycera</taxon>
        <taxon>Muscomorpha</taxon>
        <taxon>Ephydroidea</taxon>
        <taxon>Drosophilidae</taxon>
        <taxon>Drosophila</taxon>
        <taxon>Sophophora</taxon>
    </lineage>
</organism>
<proteinExistence type="predicted"/>
<evidence type="ECO:0000313" key="2">
    <source>
        <dbReference type="Proteomes" id="UP001500889"/>
    </source>
</evidence>
<dbReference type="AlphaFoldDB" id="A0AAU9F7R2"/>
<name>A0AAU9F7R2_DROMD</name>
<evidence type="ECO:0000313" key="1">
    <source>
        <dbReference type="EMBL" id="BFF89707.1"/>
    </source>
</evidence>